<dbReference type="GO" id="GO:0050140">
    <property type="term" value="F:nitrate reductase (cytochrome) activity"/>
    <property type="evidence" value="ECO:0007669"/>
    <property type="project" value="UniProtKB-EC"/>
</dbReference>
<dbReference type="InterPro" id="IPR006657">
    <property type="entry name" value="MoPterin_dinucl-bd_dom"/>
</dbReference>
<dbReference type="GO" id="GO:0022904">
    <property type="term" value="P:respiratory electron transport chain"/>
    <property type="evidence" value="ECO:0007669"/>
    <property type="project" value="TreeGrafter"/>
</dbReference>
<feature type="domain" description="Molybdopterin dinucleotide-binding" evidence="17">
    <location>
        <begin position="415"/>
        <end position="521"/>
    </location>
</feature>
<evidence type="ECO:0000256" key="7">
    <source>
        <dbReference type="ARBA" id="ARBA00022764"/>
    </source>
</evidence>
<dbReference type="Proteomes" id="UP000507962">
    <property type="component" value="Unassembled WGS sequence"/>
</dbReference>
<evidence type="ECO:0000256" key="11">
    <source>
        <dbReference type="ARBA" id="ARBA00023014"/>
    </source>
</evidence>
<protein>
    <recommendedName>
        <fullName evidence="15">nitrate reductase (cytochrome)</fullName>
        <ecNumber evidence="15">1.9.6.1</ecNumber>
    </recommendedName>
</protein>
<evidence type="ECO:0000256" key="1">
    <source>
        <dbReference type="ARBA" id="ARBA00001942"/>
    </source>
</evidence>
<dbReference type="Gene3D" id="2.40.40.20">
    <property type="match status" value="1"/>
</dbReference>
<dbReference type="InterPro" id="IPR006656">
    <property type="entry name" value="Mopterin_OxRdtase"/>
</dbReference>
<keyword evidence="10" id="KW-0408">Iron</keyword>
<keyword evidence="4" id="KW-0500">Molybdenum</keyword>
<evidence type="ECO:0000259" key="16">
    <source>
        <dbReference type="Pfam" id="PF00384"/>
    </source>
</evidence>
<evidence type="ECO:0000256" key="15">
    <source>
        <dbReference type="ARBA" id="ARBA00067026"/>
    </source>
</evidence>
<dbReference type="GO" id="GO:0043546">
    <property type="term" value="F:molybdopterin cofactor binding"/>
    <property type="evidence" value="ECO:0007669"/>
    <property type="project" value="InterPro"/>
</dbReference>
<evidence type="ECO:0000256" key="6">
    <source>
        <dbReference type="ARBA" id="ARBA00022729"/>
    </source>
</evidence>
<gene>
    <name evidence="18" type="ORF">MSL71_25790</name>
</gene>
<keyword evidence="6" id="KW-0732">Signal</keyword>
<dbReference type="GO" id="GO:0003954">
    <property type="term" value="F:NADH dehydrogenase activity"/>
    <property type="evidence" value="ECO:0007669"/>
    <property type="project" value="TreeGrafter"/>
</dbReference>
<evidence type="ECO:0000256" key="3">
    <source>
        <dbReference type="ARBA" id="ARBA00022485"/>
    </source>
</evidence>
<evidence type="ECO:0000256" key="12">
    <source>
        <dbReference type="ARBA" id="ARBA00023063"/>
    </source>
</evidence>
<dbReference type="GO" id="GO:0051539">
    <property type="term" value="F:4 iron, 4 sulfur cluster binding"/>
    <property type="evidence" value="ECO:0007669"/>
    <property type="project" value="UniProtKB-KW"/>
</dbReference>
<dbReference type="InterPro" id="IPR050123">
    <property type="entry name" value="Prok_molybdopt-oxidoreductase"/>
</dbReference>
<keyword evidence="5" id="KW-0479">Metal-binding</keyword>
<dbReference type="PANTHER" id="PTHR43105">
    <property type="entry name" value="RESPIRATORY NITRATE REDUCTASE"/>
    <property type="match status" value="1"/>
</dbReference>
<organism evidence="18 19">
    <name type="scientific">Desulfoluna butyratoxydans</name>
    <dbReference type="NCBI Taxonomy" id="231438"/>
    <lineage>
        <taxon>Bacteria</taxon>
        <taxon>Pseudomonadati</taxon>
        <taxon>Thermodesulfobacteriota</taxon>
        <taxon>Desulfobacteria</taxon>
        <taxon>Desulfobacterales</taxon>
        <taxon>Desulfolunaceae</taxon>
        <taxon>Desulfoluna</taxon>
    </lineage>
</organism>
<evidence type="ECO:0000313" key="19">
    <source>
        <dbReference type="Proteomes" id="UP000507962"/>
    </source>
</evidence>
<evidence type="ECO:0000256" key="9">
    <source>
        <dbReference type="ARBA" id="ARBA00023002"/>
    </source>
</evidence>
<evidence type="ECO:0000313" key="18">
    <source>
        <dbReference type="EMBL" id="VFQ44922.1"/>
    </source>
</evidence>
<dbReference type="Gene3D" id="3.40.50.740">
    <property type="match status" value="1"/>
</dbReference>
<evidence type="ECO:0000256" key="14">
    <source>
        <dbReference type="ARBA" id="ARBA00055000"/>
    </source>
</evidence>
<name>A0A4U8YSU6_9BACT</name>
<dbReference type="GO" id="GO:0016020">
    <property type="term" value="C:membrane"/>
    <property type="evidence" value="ECO:0007669"/>
    <property type="project" value="TreeGrafter"/>
</dbReference>
<comment type="catalytic activity">
    <reaction evidence="13">
        <text>2 Fe(II)-[cytochrome] + nitrate + 2 H(+) = 2 Fe(III)-[cytochrome] + nitrite + H2O</text>
        <dbReference type="Rhea" id="RHEA:12909"/>
        <dbReference type="Rhea" id="RHEA-COMP:11777"/>
        <dbReference type="Rhea" id="RHEA-COMP:11778"/>
        <dbReference type="ChEBI" id="CHEBI:15377"/>
        <dbReference type="ChEBI" id="CHEBI:15378"/>
        <dbReference type="ChEBI" id="CHEBI:16301"/>
        <dbReference type="ChEBI" id="CHEBI:17632"/>
        <dbReference type="ChEBI" id="CHEBI:29033"/>
        <dbReference type="ChEBI" id="CHEBI:29034"/>
        <dbReference type="EC" id="1.9.6.1"/>
    </reaction>
</comment>
<dbReference type="SUPFAM" id="SSF50692">
    <property type="entry name" value="ADC-like"/>
    <property type="match status" value="1"/>
</dbReference>
<evidence type="ECO:0000256" key="5">
    <source>
        <dbReference type="ARBA" id="ARBA00022723"/>
    </source>
</evidence>
<feature type="domain" description="Molybdopterin oxidoreductase" evidence="16">
    <location>
        <begin position="1"/>
        <end position="332"/>
    </location>
</feature>
<comment type="function">
    <text evidence="14">Catalytic subunit of the periplasmic nitrate reductase complex NapAB. Receives electrons from NapB and catalyzes the reduction of nitrate to nitrite.</text>
</comment>
<dbReference type="AlphaFoldDB" id="A0A4U8YSU6"/>
<comment type="cofactor">
    <cofactor evidence="1">
        <name>Mo-bis(molybdopterin guanine dinucleotide)</name>
        <dbReference type="ChEBI" id="CHEBI:60539"/>
    </cofactor>
</comment>
<evidence type="ECO:0000256" key="13">
    <source>
        <dbReference type="ARBA" id="ARBA00052176"/>
    </source>
</evidence>
<dbReference type="SUPFAM" id="SSF53706">
    <property type="entry name" value="Formate dehydrogenase/DMSO reductase, domains 1-3"/>
    <property type="match status" value="1"/>
</dbReference>
<dbReference type="GO" id="GO:0042128">
    <property type="term" value="P:nitrate assimilation"/>
    <property type="evidence" value="ECO:0007669"/>
    <property type="project" value="UniProtKB-KW"/>
</dbReference>
<dbReference type="EMBL" id="CAADHO010000004">
    <property type="protein sequence ID" value="VFQ44922.1"/>
    <property type="molecule type" value="Genomic_DNA"/>
</dbReference>
<keyword evidence="8" id="KW-0813">Transport</keyword>
<proteinExistence type="predicted"/>
<dbReference type="InterPro" id="IPR009010">
    <property type="entry name" value="Asp_de-COase-like_dom_sf"/>
</dbReference>
<keyword evidence="9" id="KW-0560">Oxidoreductase</keyword>
<dbReference type="InterPro" id="IPR041925">
    <property type="entry name" value="CT_Formate-Dh_H"/>
</dbReference>
<keyword evidence="7" id="KW-0574">Periplasm</keyword>
<keyword evidence="19" id="KW-1185">Reference proteome</keyword>
<dbReference type="FunFam" id="2.40.40.20:FF:000005">
    <property type="entry name" value="Periplasmic nitrate reductase"/>
    <property type="match status" value="1"/>
</dbReference>
<reference evidence="18 19" key="1">
    <citation type="submission" date="2019-03" db="EMBL/GenBank/DDBJ databases">
        <authorList>
            <person name="Nijsse B."/>
        </authorList>
    </citation>
    <scope>NUCLEOTIDE SEQUENCE [LARGE SCALE GENOMIC DNA]</scope>
    <source>
        <strain evidence="18">Desulfoluna butyratoxydans MSL71</strain>
    </source>
</reference>
<sequence>MTNPISDIEKADVILVTGSNTTETHPVIAAAVKRAAKFGGKKLIVADPREITLKQHAHLSMAPRPGGDIAWINGMIHVILEEGLQDKRYILERTEGFDAMAKSVAPFTPDYVETITGIPKETLVAAARLYAGAEKGSILYCMGITQHVNGTDAVKALANLAMLCGNVGIEGGGVNPLRGQNNVQGACDMGGLPDVYPGYRKVHEEPHAQTMEKAWGVTGLSRTPGLTATEMVDAAIKGDLKALYVIGENPLVSEADLTHTEKGFGNLEFLVVQDIFMSETARAADVVLPALCFAEKEGTFTNTERRVQRVRKAVDGPKGVPTDWQIICNIARRMGEEMGFGSAEAIFSELAAVTPIFSGLSYPRIEKEGIPWPCPTADHPGTPRLHVGTFAKGKGTFHPIAWTPPAEVTDEEYPLALTTGRVLYHYHTGTMTRKSKGLNERSPECFVEMEGTDAKSLGLADGTMATITSRRGEITAKVKVSRRMGKGTVFIPFHFAEAAANRLTNAKLDPVSKIPEFKVCAVRIAPAPGGPGEA</sequence>
<dbReference type="Pfam" id="PF00384">
    <property type="entry name" value="Molybdopterin"/>
    <property type="match status" value="1"/>
</dbReference>
<dbReference type="EC" id="1.9.6.1" evidence="15"/>
<keyword evidence="12" id="KW-0534">Nitrate assimilation</keyword>
<evidence type="ECO:0000259" key="17">
    <source>
        <dbReference type="Pfam" id="PF01568"/>
    </source>
</evidence>
<evidence type="ECO:0000256" key="4">
    <source>
        <dbReference type="ARBA" id="ARBA00022505"/>
    </source>
</evidence>
<accession>A0A4U8YSU6</accession>
<keyword evidence="8" id="KW-0249">Electron transport</keyword>
<dbReference type="Gene3D" id="3.40.228.10">
    <property type="entry name" value="Dimethylsulfoxide Reductase, domain 2"/>
    <property type="match status" value="1"/>
</dbReference>
<dbReference type="GO" id="GO:0046872">
    <property type="term" value="F:metal ion binding"/>
    <property type="evidence" value="ECO:0007669"/>
    <property type="project" value="UniProtKB-KW"/>
</dbReference>
<keyword evidence="11" id="KW-0411">Iron-sulfur</keyword>
<evidence type="ECO:0000256" key="10">
    <source>
        <dbReference type="ARBA" id="ARBA00023004"/>
    </source>
</evidence>
<dbReference type="Pfam" id="PF01568">
    <property type="entry name" value="Molydop_binding"/>
    <property type="match status" value="1"/>
</dbReference>
<evidence type="ECO:0000256" key="8">
    <source>
        <dbReference type="ARBA" id="ARBA00022982"/>
    </source>
</evidence>
<dbReference type="PANTHER" id="PTHR43105:SF14">
    <property type="entry name" value="FORMATE DEHYDROGENASE H"/>
    <property type="match status" value="1"/>
</dbReference>
<keyword evidence="3" id="KW-0004">4Fe-4S</keyword>
<comment type="cofactor">
    <cofactor evidence="2">
        <name>[4Fe-4S] cluster</name>
        <dbReference type="ChEBI" id="CHEBI:49883"/>
    </cofactor>
</comment>
<evidence type="ECO:0000256" key="2">
    <source>
        <dbReference type="ARBA" id="ARBA00001966"/>
    </source>
</evidence>
<dbReference type="CDD" id="cd02790">
    <property type="entry name" value="MopB_CT_Formate-Dh_H"/>
    <property type="match status" value="1"/>
</dbReference>